<reference evidence="2 3" key="1">
    <citation type="submission" date="2017-03" db="EMBL/GenBank/DDBJ databases">
        <authorList>
            <person name="Afonso C.L."/>
            <person name="Miller P.J."/>
            <person name="Scott M.A."/>
            <person name="Spackman E."/>
            <person name="Goraichik I."/>
            <person name="Dimitrov K.M."/>
            <person name="Suarez D.L."/>
            <person name="Swayne D.E."/>
        </authorList>
    </citation>
    <scope>NUCLEOTIDE SEQUENCE [LARGE SCALE GENOMIC DNA]</scope>
    <source>
        <strain evidence="2 3">CECT 7639</strain>
    </source>
</reference>
<dbReference type="RefSeq" id="WP_085798061.1">
    <property type="nucleotide sequence ID" value="NZ_FWFO01000008.1"/>
</dbReference>
<organism evidence="2 3">
    <name type="scientific">Falsiruegeria litorea R37</name>
    <dbReference type="NCBI Taxonomy" id="1200284"/>
    <lineage>
        <taxon>Bacteria</taxon>
        <taxon>Pseudomonadati</taxon>
        <taxon>Pseudomonadota</taxon>
        <taxon>Alphaproteobacteria</taxon>
        <taxon>Rhodobacterales</taxon>
        <taxon>Roseobacteraceae</taxon>
        <taxon>Falsiruegeria</taxon>
    </lineage>
</organism>
<keyword evidence="3" id="KW-1185">Reference proteome</keyword>
<evidence type="ECO:0000313" key="3">
    <source>
        <dbReference type="Proteomes" id="UP000193077"/>
    </source>
</evidence>
<dbReference type="AlphaFoldDB" id="A0A1Y5U0U2"/>
<protein>
    <submittedName>
        <fullName evidence="2">Uncharacterized protein</fullName>
    </submittedName>
</protein>
<accession>A0A1Y5U0U2</accession>
<dbReference type="EMBL" id="FWFO01000008">
    <property type="protein sequence ID" value="SLN73425.1"/>
    <property type="molecule type" value="Genomic_DNA"/>
</dbReference>
<proteinExistence type="predicted"/>
<dbReference type="OrthoDB" id="5458608at2"/>
<sequence>MSEAQQVYIDGISNIAMINSNMRIDCFSFGVDPSADPESPPVEENLRLVLSPQGFLRAYEVFDRMFKEMESRGVIQRNNPNGKEENVAVSSEPLQNNSPNFDA</sequence>
<name>A0A1Y5U0U2_9RHOB</name>
<evidence type="ECO:0000313" key="2">
    <source>
        <dbReference type="EMBL" id="SLN73425.1"/>
    </source>
</evidence>
<feature type="compositionally biased region" description="Polar residues" evidence="1">
    <location>
        <begin position="88"/>
        <end position="103"/>
    </location>
</feature>
<gene>
    <name evidence="2" type="ORF">TRL7639_04419</name>
</gene>
<evidence type="ECO:0000256" key="1">
    <source>
        <dbReference type="SAM" id="MobiDB-lite"/>
    </source>
</evidence>
<dbReference type="Proteomes" id="UP000193077">
    <property type="component" value="Unassembled WGS sequence"/>
</dbReference>
<feature type="region of interest" description="Disordered" evidence="1">
    <location>
        <begin position="72"/>
        <end position="103"/>
    </location>
</feature>